<dbReference type="Proteomes" id="UP000075288">
    <property type="component" value="Unassembled WGS sequence"/>
</dbReference>
<protein>
    <submittedName>
        <fullName evidence="1">Uncharacterized protein</fullName>
    </submittedName>
</protein>
<comment type="caution">
    <text evidence="1">The sequence shown here is derived from an EMBL/GenBank/DDBJ whole genome shotgun (WGS) entry which is preliminary data.</text>
</comment>
<evidence type="ECO:0000313" key="2">
    <source>
        <dbReference type="Proteomes" id="UP000075288"/>
    </source>
</evidence>
<reference evidence="1 2" key="1">
    <citation type="submission" date="2016-01" db="EMBL/GenBank/DDBJ databases">
        <title>Genome Sequences of Twelve Sporeforming Bacillus Species Isolated from Foods.</title>
        <authorList>
            <person name="Berendsen E.M."/>
            <person name="Wells-Bennik M.H."/>
            <person name="Krawcyk A.O."/>
            <person name="De Jong A."/>
            <person name="Holsappel S."/>
            <person name="Eijlander R.T."/>
            <person name="Kuipers O.P."/>
        </authorList>
    </citation>
    <scope>NUCLEOTIDE SEQUENCE [LARGE SCALE GENOMIC DNA]</scope>
    <source>
        <strain evidence="1 2">B4098</strain>
    </source>
</reference>
<organism evidence="1 2">
    <name type="scientific">Heyndrickxia coagulans</name>
    <name type="common">Weizmannia coagulans</name>
    <dbReference type="NCBI Taxonomy" id="1398"/>
    <lineage>
        <taxon>Bacteria</taxon>
        <taxon>Bacillati</taxon>
        <taxon>Bacillota</taxon>
        <taxon>Bacilli</taxon>
        <taxon>Bacillales</taxon>
        <taxon>Bacillaceae</taxon>
        <taxon>Heyndrickxia</taxon>
    </lineage>
</organism>
<accession>A0A150KBZ6</accession>
<gene>
    <name evidence="1" type="ORF">B4098_1297</name>
</gene>
<dbReference type="EMBL" id="LQYG01000002">
    <property type="protein sequence ID" value="KYC67093.1"/>
    <property type="molecule type" value="Genomic_DNA"/>
</dbReference>
<dbReference type="AlphaFoldDB" id="A0A150KBZ6"/>
<sequence length="87" mass="9589">MGKTVASQSLTILMAGFFSVETPEGARFLQASCTVSLQAGSQDCTVKKGSSFRNPKSLFAEKETCIMEVVETTAKRWKSHEYPCYVK</sequence>
<name>A0A150KBZ6_HEYCO</name>
<evidence type="ECO:0000313" key="1">
    <source>
        <dbReference type="EMBL" id="KYC67093.1"/>
    </source>
</evidence>
<proteinExistence type="predicted"/>